<keyword evidence="2" id="KW-1185">Reference proteome</keyword>
<organism evidence="1 2">
    <name type="scientific">Durusdinium trenchii</name>
    <dbReference type="NCBI Taxonomy" id="1381693"/>
    <lineage>
        <taxon>Eukaryota</taxon>
        <taxon>Sar</taxon>
        <taxon>Alveolata</taxon>
        <taxon>Dinophyceae</taxon>
        <taxon>Suessiales</taxon>
        <taxon>Symbiodiniaceae</taxon>
        <taxon>Durusdinium</taxon>
    </lineage>
</organism>
<evidence type="ECO:0000313" key="1">
    <source>
        <dbReference type="EMBL" id="CAK9060734.1"/>
    </source>
</evidence>
<reference evidence="1 2" key="1">
    <citation type="submission" date="2024-02" db="EMBL/GenBank/DDBJ databases">
        <authorList>
            <person name="Chen Y."/>
            <person name="Shah S."/>
            <person name="Dougan E. K."/>
            <person name="Thang M."/>
            <person name="Chan C."/>
        </authorList>
    </citation>
    <scope>NUCLEOTIDE SEQUENCE [LARGE SCALE GENOMIC DNA]</scope>
</reference>
<name>A0ABP0NAW8_9DINO</name>
<evidence type="ECO:0000313" key="2">
    <source>
        <dbReference type="Proteomes" id="UP001642484"/>
    </source>
</evidence>
<dbReference type="Proteomes" id="UP001642484">
    <property type="component" value="Unassembled WGS sequence"/>
</dbReference>
<proteinExistence type="predicted"/>
<gene>
    <name evidence="1" type="ORF">CCMP2556_LOCUS29874</name>
</gene>
<dbReference type="EMBL" id="CAXAMN010021551">
    <property type="protein sequence ID" value="CAK9060734.1"/>
    <property type="molecule type" value="Genomic_DNA"/>
</dbReference>
<protein>
    <submittedName>
        <fullName evidence="1">Uncharacterized protein</fullName>
    </submittedName>
</protein>
<sequence>MVNKWSYPLRMLALPDALGLSSRRETRKGLWPTVGVIVFSIGQCSRRTSLYKAGLPVNKRDHVFCILIPLFQTSLFDKASVAQTKSGFASHPTNDQDLLPLPPVRTTMALYPTGGFVVFIWMPTGGLDDPLHGAEQACGALEQPAARKIAGSIGVRGPKWINLRIAEIVHLEAEAVRILLTALQRVILTDGISTLEKKQIAKGIRDLTIRSIWSCWNFQVEERLWYGRKSKTLPDLLEELIFGMAPVMRELRQCQLPKLLCGLGKALKDLLDGRTLHLHPIMQGDVCRFAKTKELALRKKALLLQRVMKWDATHCEPSICKKTIIHKLSDWTARSLWVDWHGECMPAEFLSIEQKLMLLKDHASTRSTVPKDVLARVFTHMRTGISEALRSLQAILDDPFLHEEMCGPKTIARAHTPPLEQPRVQVARANWADLSEEVDSEL</sequence>
<accession>A0ABP0NAW8</accession>
<comment type="caution">
    <text evidence="1">The sequence shown here is derived from an EMBL/GenBank/DDBJ whole genome shotgun (WGS) entry which is preliminary data.</text>
</comment>